<protein>
    <submittedName>
        <fullName evidence="15">3-hydroxyacyl-CoA dehydrogenase</fullName>
    </submittedName>
</protein>
<dbReference type="Gene3D" id="3.90.226.10">
    <property type="entry name" value="2-enoyl-CoA Hydratase, Chain A, domain 1"/>
    <property type="match status" value="1"/>
</dbReference>
<dbReference type="SUPFAM" id="SSF48179">
    <property type="entry name" value="6-phosphogluconate dehydrogenase C-terminal domain-like"/>
    <property type="match status" value="2"/>
</dbReference>
<dbReference type="PANTHER" id="PTHR23309">
    <property type="entry name" value="3-HYDROXYACYL-COA DEHYROGENASE"/>
    <property type="match status" value="1"/>
</dbReference>
<proteinExistence type="predicted"/>
<dbReference type="Gene3D" id="1.10.1040.50">
    <property type="match status" value="1"/>
</dbReference>
<dbReference type="Gene3D" id="3.40.50.720">
    <property type="entry name" value="NAD(P)-binding Rossmann-like Domain"/>
    <property type="match status" value="1"/>
</dbReference>
<dbReference type="SUPFAM" id="SSF52096">
    <property type="entry name" value="ClpP/crotonase"/>
    <property type="match status" value="1"/>
</dbReference>
<evidence type="ECO:0000256" key="3">
    <source>
        <dbReference type="ARBA" id="ARBA00022832"/>
    </source>
</evidence>
<comment type="catalytic activity">
    <reaction evidence="12">
        <text>a (3S)-3-hydroxyacyl-CoA + NAD(+) = a 3-oxoacyl-CoA + NADH + H(+)</text>
        <dbReference type="Rhea" id="RHEA:22432"/>
        <dbReference type="ChEBI" id="CHEBI:15378"/>
        <dbReference type="ChEBI" id="CHEBI:57318"/>
        <dbReference type="ChEBI" id="CHEBI:57540"/>
        <dbReference type="ChEBI" id="CHEBI:57945"/>
        <dbReference type="ChEBI" id="CHEBI:90726"/>
        <dbReference type="EC" id="1.1.1.35"/>
    </reaction>
</comment>
<gene>
    <name evidence="15" type="ORF">BKK80_25520</name>
</gene>
<dbReference type="SUPFAM" id="SSF51735">
    <property type="entry name" value="NAD(P)-binding Rossmann-fold domains"/>
    <property type="match status" value="1"/>
</dbReference>
<organism evidence="15 16">
    <name type="scientific">Cupriavidus malaysiensis</name>
    <dbReference type="NCBI Taxonomy" id="367825"/>
    <lineage>
        <taxon>Bacteria</taxon>
        <taxon>Pseudomonadati</taxon>
        <taxon>Pseudomonadota</taxon>
        <taxon>Betaproteobacteria</taxon>
        <taxon>Burkholderiales</taxon>
        <taxon>Burkholderiaceae</taxon>
        <taxon>Cupriavidus</taxon>
    </lineage>
</organism>
<comment type="subcellular location">
    <subcellularLocation>
        <location evidence="1">Peroxisome</location>
    </subcellularLocation>
</comment>
<dbReference type="Pfam" id="PF00378">
    <property type="entry name" value="ECH_1"/>
    <property type="match status" value="1"/>
</dbReference>
<dbReference type="InterPro" id="IPR006108">
    <property type="entry name" value="3HC_DH_C"/>
</dbReference>
<feature type="domain" description="3-hydroxyacyl-CoA dehydrogenase C-terminal" evidence="13">
    <location>
        <begin position="584"/>
        <end position="670"/>
    </location>
</feature>
<evidence type="ECO:0000259" key="13">
    <source>
        <dbReference type="Pfam" id="PF00725"/>
    </source>
</evidence>
<dbReference type="InterPro" id="IPR008927">
    <property type="entry name" value="6-PGluconate_DH-like_C_sf"/>
</dbReference>
<dbReference type="RefSeq" id="WP_071073304.1">
    <property type="nucleotide sequence ID" value="NZ_CP017755.1"/>
</dbReference>
<evidence type="ECO:0000256" key="11">
    <source>
        <dbReference type="ARBA" id="ARBA00023268"/>
    </source>
</evidence>
<dbReference type="InterPro" id="IPR006176">
    <property type="entry name" value="3-OHacyl-CoA_DH_NAD-bd"/>
</dbReference>
<keyword evidence="5" id="KW-0560">Oxidoreductase</keyword>
<evidence type="ECO:0000313" key="15">
    <source>
        <dbReference type="EMBL" id="AOZ10798.1"/>
    </source>
</evidence>
<feature type="domain" description="3-hydroxyacyl-CoA dehydrogenase NAD binding" evidence="14">
    <location>
        <begin position="276"/>
        <end position="451"/>
    </location>
</feature>
<evidence type="ECO:0000313" key="16">
    <source>
        <dbReference type="Proteomes" id="UP000177515"/>
    </source>
</evidence>
<comment type="pathway">
    <text evidence="2">Lipid metabolism; fatty acid beta-oxidation.</text>
</comment>
<keyword evidence="11" id="KW-0511">Multifunctional enzyme</keyword>
<evidence type="ECO:0000256" key="6">
    <source>
        <dbReference type="ARBA" id="ARBA00023027"/>
    </source>
</evidence>
<dbReference type="EMBL" id="CP017755">
    <property type="protein sequence ID" value="AOZ10798.1"/>
    <property type="molecule type" value="Genomic_DNA"/>
</dbReference>
<feature type="domain" description="3-hydroxyacyl-CoA dehydrogenase C-terminal" evidence="13">
    <location>
        <begin position="456"/>
        <end position="548"/>
    </location>
</feature>
<keyword evidence="6" id="KW-0520">NAD</keyword>
<dbReference type="Pfam" id="PF00725">
    <property type="entry name" value="3HCDH"/>
    <property type="match status" value="2"/>
</dbReference>
<keyword evidence="4" id="KW-0442">Lipid degradation</keyword>
<keyword evidence="16" id="KW-1185">Reference proteome</keyword>
<evidence type="ECO:0000256" key="1">
    <source>
        <dbReference type="ARBA" id="ARBA00004275"/>
    </source>
</evidence>
<dbReference type="InterPro" id="IPR036291">
    <property type="entry name" value="NAD(P)-bd_dom_sf"/>
</dbReference>
<evidence type="ECO:0000256" key="2">
    <source>
        <dbReference type="ARBA" id="ARBA00005005"/>
    </source>
</evidence>
<reference evidence="15 16" key="1">
    <citation type="submission" date="2016-10" db="EMBL/GenBank/DDBJ databases">
        <title>Complete genome sequences of three Cupriavidus strains isolated from various Malaysian environments.</title>
        <authorList>
            <person name="Abdullah A.A.-A."/>
            <person name="Shafie N.A.H."/>
            <person name="Lau N.S."/>
        </authorList>
    </citation>
    <scope>NUCLEOTIDE SEQUENCE [LARGE SCALE GENOMIC DNA]</scope>
    <source>
        <strain evidence="15 16">USMAA1020</strain>
    </source>
</reference>
<evidence type="ECO:0000256" key="8">
    <source>
        <dbReference type="ARBA" id="ARBA00023140"/>
    </source>
</evidence>
<sequence>MNSLNLALRRRLIETIGRIAGMPEVSAIVLVGAGGVFSAGADIGEFDTQQAFVEPSIHAVMAAVESSTKPVIAGIEGLAMGGGLELAMAAHCRVAMAGSRIALPEIKLGLIPGAGGTQRLPRAIGLEAAARMICNGDPVRADAPSLAGLFDLVVEQDLLEACLGLAQRIVRDGMKASLLRDRAMPAPASPLFYQELEQRAGSKGQWPTAVNACIACLRAAEAMPVEAGLAFEREAFMKLFDSPVSGALRHAFIAERTAAKIAGLPAQTGIRPLRAAAVVGAGTMGAGIAMTFANAGIPVRLLEMKEDALERGLAVIRANYEGSVRRGKLSRADCDQRLALIRPTLSYEELRDADVVVEAVYEDMDAKAGVFRQLDTFCKPGAILASNTSTLNLDKLAAVTSRPADVVGMHFFVPANVMPLLEVVKARETSAEVLASVMKLAKRLKKTGVVSGVCDGFIGNRMIDPYLRQAYFLLEEGALPEQIDRALEAWGMAMGPFRAGDLTGLDVLWSVRKRRYVEVPGVVYSRLPDRLCELGRFGQKTGAGYYRYEPGAREGKPDDAVRALVEGYSAEIGRARRQISDEEIVSRCMLALVNEGAAILDERIAQRASDIDAVYLLGYGFPAFRGGPMYYADTLGLREVIASMARFQEQAGSDPAFWQPHRLLLELAESNGTFN</sequence>
<evidence type="ECO:0000259" key="14">
    <source>
        <dbReference type="Pfam" id="PF02737"/>
    </source>
</evidence>
<evidence type="ECO:0000256" key="7">
    <source>
        <dbReference type="ARBA" id="ARBA00023098"/>
    </source>
</evidence>
<keyword evidence="7" id="KW-0443">Lipid metabolism</keyword>
<keyword evidence="8" id="KW-0576">Peroxisome</keyword>
<evidence type="ECO:0000256" key="12">
    <source>
        <dbReference type="ARBA" id="ARBA00049556"/>
    </source>
</evidence>
<dbReference type="CDD" id="cd06558">
    <property type="entry name" value="crotonase-like"/>
    <property type="match status" value="1"/>
</dbReference>
<dbReference type="Pfam" id="PF02737">
    <property type="entry name" value="3HCDH_N"/>
    <property type="match status" value="1"/>
</dbReference>
<evidence type="ECO:0000256" key="9">
    <source>
        <dbReference type="ARBA" id="ARBA00023235"/>
    </source>
</evidence>
<keyword evidence="10" id="KW-0456">Lyase</keyword>
<dbReference type="InterPro" id="IPR001753">
    <property type="entry name" value="Enoyl-CoA_hydra/iso"/>
</dbReference>
<dbReference type="PANTHER" id="PTHR23309:SF51">
    <property type="entry name" value="3-HYDROXYACYL-COA DEHYDROGENASE-RELATED"/>
    <property type="match status" value="1"/>
</dbReference>
<evidence type="ECO:0000256" key="4">
    <source>
        <dbReference type="ARBA" id="ARBA00022963"/>
    </source>
</evidence>
<evidence type="ECO:0000256" key="10">
    <source>
        <dbReference type="ARBA" id="ARBA00023239"/>
    </source>
</evidence>
<keyword evidence="3" id="KW-0276">Fatty acid metabolism</keyword>
<accession>A0ABM6FFU0</accession>
<dbReference type="Proteomes" id="UP000177515">
    <property type="component" value="Chromosome 2"/>
</dbReference>
<keyword evidence="9" id="KW-0413">Isomerase</keyword>
<dbReference type="InterPro" id="IPR029045">
    <property type="entry name" value="ClpP/crotonase-like_dom_sf"/>
</dbReference>
<evidence type="ECO:0000256" key="5">
    <source>
        <dbReference type="ARBA" id="ARBA00023002"/>
    </source>
</evidence>
<name>A0ABM6FFU0_9BURK</name>